<evidence type="ECO:0000313" key="9">
    <source>
        <dbReference type="Proteomes" id="UP001480595"/>
    </source>
</evidence>
<evidence type="ECO:0000256" key="3">
    <source>
        <dbReference type="ARBA" id="ARBA00022824"/>
    </source>
</evidence>
<dbReference type="PRINTS" id="PR00625">
    <property type="entry name" value="JDOMAIN"/>
</dbReference>
<keyword evidence="9" id="KW-1185">Reference proteome</keyword>
<dbReference type="RefSeq" id="XP_066716576.1">
    <property type="nucleotide sequence ID" value="XM_066857307.1"/>
</dbReference>
<dbReference type="Pfam" id="PF13181">
    <property type="entry name" value="TPR_8"/>
    <property type="match status" value="1"/>
</dbReference>
<dbReference type="PANTHER" id="PTHR44140">
    <property type="entry name" value="LD25575P"/>
    <property type="match status" value="1"/>
</dbReference>
<dbReference type="SUPFAM" id="SSF48452">
    <property type="entry name" value="TPR-like"/>
    <property type="match status" value="2"/>
</dbReference>
<dbReference type="PROSITE" id="PS50076">
    <property type="entry name" value="DNAJ_2"/>
    <property type="match status" value="1"/>
</dbReference>
<evidence type="ECO:0000256" key="1">
    <source>
        <dbReference type="ARBA" id="ARBA00004240"/>
    </source>
</evidence>
<keyword evidence="3" id="KW-0256">Endoplasmic reticulum</keyword>
<dbReference type="SUPFAM" id="SSF46565">
    <property type="entry name" value="Chaperone J-domain"/>
    <property type="match status" value="1"/>
</dbReference>
<evidence type="ECO:0000256" key="5">
    <source>
        <dbReference type="SAM" id="MobiDB-lite"/>
    </source>
</evidence>
<dbReference type="EMBL" id="JAQQWL010000006">
    <property type="protein sequence ID" value="KAK8069282.1"/>
    <property type="molecule type" value="Genomic_DNA"/>
</dbReference>
<dbReference type="PROSITE" id="PS50005">
    <property type="entry name" value="TPR"/>
    <property type="match status" value="1"/>
</dbReference>
<evidence type="ECO:0000256" key="6">
    <source>
        <dbReference type="SAM" id="SignalP"/>
    </source>
</evidence>
<dbReference type="PANTHER" id="PTHR44140:SF2">
    <property type="entry name" value="LD25575P"/>
    <property type="match status" value="1"/>
</dbReference>
<feature type="compositionally biased region" description="Gly residues" evidence="5">
    <location>
        <begin position="487"/>
        <end position="501"/>
    </location>
</feature>
<dbReference type="InterPro" id="IPR011990">
    <property type="entry name" value="TPR-like_helical_dom_sf"/>
</dbReference>
<feature type="repeat" description="TPR" evidence="4">
    <location>
        <begin position="69"/>
        <end position="102"/>
    </location>
</feature>
<dbReference type="InterPro" id="IPR036869">
    <property type="entry name" value="J_dom_sf"/>
</dbReference>
<evidence type="ECO:0000256" key="2">
    <source>
        <dbReference type="ARBA" id="ARBA00022729"/>
    </source>
</evidence>
<feature type="region of interest" description="Disordered" evidence="5">
    <location>
        <begin position="471"/>
        <end position="501"/>
    </location>
</feature>
<dbReference type="Gene3D" id="1.10.287.110">
    <property type="entry name" value="DnaJ domain"/>
    <property type="match status" value="1"/>
</dbReference>
<dbReference type="GeneID" id="92090370"/>
<evidence type="ECO:0000313" key="8">
    <source>
        <dbReference type="EMBL" id="KAK8069282.1"/>
    </source>
</evidence>
<dbReference type="InterPro" id="IPR019734">
    <property type="entry name" value="TPR_rpt"/>
</dbReference>
<feature type="signal peptide" evidence="6">
    <location>
        <begin position="1"/>
        <end position="23"/>
    </location>
</feature>
<dbReference type="SMART" id="SM00028">
    <property type="entry name" value="TPR"/>
    <property type="match status" value="6"/>
</dbReference>
<accession>A0ABR1VDM4</accession>
<evidence type="ECO:0000256" key="4">
    <source>
        <dbReference type="PROSITE-ProRule" id="PRU00339"/>
    </source>
</evidence>
<dbReference type="InterPro" id="IPR051727">
    <property type="entry name" value="DnaJ_C3_Co-chaperones"/>
</dbReference>
<name>A0ABR1VDM4_9PEZI</name>
<evidence type="ECO:0000259" key="7">
    <source>
        <dbReference type="PROSITE" id="PS50076"/>
    </source>
</evidence>
<dbReference type="Gene3D" id="1.25.40.10">
    <property type="entry name" value="Tetratricopeptide repeat domain"/>
    <property type="match status" value="1"/>
</dbReference>
<dbReference type="Pfam" id="PF00226">
    <property type="entry name" value="DnaJ"/>
    <property type="match status" value="1"/>
</dbReference>
<feature type="compositionally biased region" description="Basic and acidic residues" evidence="5">
    <location>
        <begin position="471"/>
        <end position="480"/>
    </location>
</feature>
<reference evidence="8 9" key="1">
    <citation type="submission" date="2023-01" db="EMBL/GenBank/DDBJ databases">
        <title>Analysis of 21 Apiospora genomes using comparative genomics revels a genus with tremendous synthesis potential of carbohydrate active enzymes and secondary metabolites.</title>
        <authorList>
            <person name="Sorensen T."/>
        </authorList>
    </citation>
    <scope>NUCLEOTIDE SEQUENCE [LARGE SCALE GENOMIC DNA]</scope>
    <source>
        <strain evidence="8 9">CBS 135458</strain>
    </source>
</reference>
<organism evidence="8 9">
    <name type="scientific">Apiospora phragmitis</name>
    <dbReference type="NCBI Taxonomy" id="2905665"/>
    <lineage>
        <taxon>Eukaryota</taxon>
        <taxon>Fungi</taxon>
        <taxon>Dikarya</taxon>
        <taxon>Ascomycota</taxon>
        <taxon>Pezizomycotina</taxon>
        <taxon>Sordariomycetes</taxon>
        <taxon>Xylariomycetidae</taxon>
        <taxon>Amphisphaeriales</taxon>
        <taxon>Apiosporaceae</taxon>
        <taxon>Apiospora</taxon>
    </lineage>
</organism>
<protein>
    <submittedName>
        <fullName evidence="8">DnaJ domain-containing protein</fullName>
    </submittedName>
</protein>
<keyword evidence="4" id="KW-0802">TPR repeat</keyword>
<feature type="domain" description="J" evidence="7">
    <location>
        <begin position="407"/>
        <end position="476"/>
    </location>
</feature>
<feature type="chain" id="PRO_5045123318" evidence="6">
    <location>
        <begin position="24"/>
        <end position="539"/>
    </location>
</feature>
<gene>
    <name evidence="8" type="ORF">PG994_005898</name>
</gene>
<keyword evidence="2 6" id="KW-0732">Signal</keyword>
<comment type="caution">
    <text evidence="8">The sequence shown here is derived from an EMBL/GenBank/DDBJ whole genome shotgun (WGS) entry which is preliminary data.</text>
</comment>
<dbReference type="InterPro" id="IPR001623">
    <property type="entry name" value="DnaJ_domain"/>
</dbReference>
<dbReference type="Proteomes" id="UP001480595">
    <property type="component" value="Unassembled WGS sequence"/>
</dbReference>
<dbReference type="CDD" id="cd06257">
    <property type="entry name" value="DnaJ"/>
    <property type="match status" value="1"/>
</dbReference>
<comment type="subcellular location">
    <subcellularLocation>
        <location evidence="1">Endoplasmic reticulum</location>
    </subcellularLocation>
</comment>
<dbReference type="SMART" id="SM00271">
    <property type="entry name" value="DnaJ"/>
    <property type="match status" value="1"/>
</dbReference>
<proteinExistence type="predicted"/>
<sequence>MYVPLSTLALAASILSSSGLIEALSASKIPADTPISSLLSSAQAHLSKGQTSDALVYYDAAIARDPSDYLTFFKRATTYLSLGRTSQATEDFNKVLTLRPGFEGAHIQLAKIKSRSADWEGAKQQYILANQRQGSPDFDRLVEVQGAASLAEAAAASGNWDECIGQAGEAIQIANRSPNLRELRSRCRFEKGEVEEGMGDLHHIINMKPGDITPYLKISATTFFSLGDTEQGMAQIKKCLHSDPENKTCKKLLKQEKSIEKTLAKVNKALDKNQPMTGVKMLVPQGEDKGLIEEIKEQVRQFKETGVIPEKAQNTLLNRVAELACQAYYEMNAKKASTYCKESLQLDENSFYGLLYKAKVQLEADEFEASINLLTQAAEVRPEKKQNLINPLLQKAQVALKRSKTKDYYKVLGVPHDADERQVKSAYRKLSKLHHPDKAVKAGLTKEEAEKKMAGINEAYEVLSNPELRARFDRGDDPNSHEPQGNPFGGGGFGGGQPFMFQQGGGGGQQFNFKFGSGGGFGGFPLWWLICVPSEVLRE</sequence>